<dbReference type="EMBL" id="DXCV01000041">
    <property type="protein sequence ID" value="HIY88256.1"/>
    <property type="molecule type" value="Genomic_DNA"/>
</dbReference>
<gene>
    <name evidence="1" type="ORF">H9824_06090</name>
</gene>
<reference evidence="1" key="1">
    <citation type="journal article" date="2021" name="PeerJ">
        <title>Extensive microbial diversity within the chicken gut microbiome revealed by metagenomics and culture.</title>
        <authorList>
            <person name="Gilroy R."/>
            <person name="Ravi A."/>
            <person name="Getino M."/>
            <person name="Pursley I."/>
            <person name="Horton D.L."/>
            <person name="Alikhan N.F."/>
            <person name="Baker D."/>
            <person name="Gharbi K."/>
            <person name="Hall N."/>
            <person name="Watson M."/>
            <person name="Adriaenssens E.M."/>
            <person name="Foster-Nyarko E."/>
            <person name="Jarju S."/>
            <person name="Secka A."/>
            <person name="Antonio M."/>
            <person name="Oren A."/>
            <person name="Chaudhuri R.R."/>
            <person name="La Ragione R."/>
            <person name="Hildebrand F."/>
            <person name="Pallen M.J."/>
        </authorList>
    </citation>
    <scope>NUCLEOTIDE SEQUENCE</scope>
    <source>
        <strain evidence="1">Gambia2-208</strain>
    </source>
</reference>
<name>A0A9D2CLK4_9BACE</name>
<dbReference type="InterPro" id="IPR000836">
    <property type="entry name" value="PRTase_dom"/>
</dbReference>
<sequence>MTQKRFIPENWKRQWSKFMVTFFDYLPTKYEANSREWAVRKLVWDFKDGKRWQAVANMVARRMREQFGKEVGNVTFVCIPASSAEKNEKRYRLFSWEVARLTGCQDGYKAVEIEGERLAIHETKTAKRVQSVEVIKLNREYLSGRKVLVFDDVLTQGHSYARFACALERMGAQVLGGYFLGKTICGYNY</sequence>
<dbReference type="CDD" id="cd06223">
    <property type="entry name" value="PRTases_typeI"/>
    <property type="match status" value="1"/>
</dbReference>
<comment type="caution">
    <text evidence="1">The sequence shown here is derived from an EMBL/GenBank/DDBJ whole genome shotgun (WGS) entry which is preliminary data.</text>
</comment>
<protein>
    <submittedName>
        <fullName evidence="1">Ribose-phosphate pyrophosphokinase</fullName>
    </submittedName>
</protein>
<organism evidence="1 2">
    <name type="scientific">Candidatus Bacteroides pullicola</name>
    <dbReference type="NCBI Taxonomy" id="2838475"/>
    <lineage>
        <taxon>Bacteria</taxon>
        <taxon>Pseudomonadati</taxon>
        <taxon>Bacteroidota</taxon>
        <taxon>Bacteroidia</taxon>
        <taxon>Bacteroidales</taxon>
        <taxon>Bacteroidaceae</taxon>
        <taxon>Bacteroides</taxon>
    </lineage>
</organism>
<reference evidence="1" key="2">
    <citation type="submission" date="2021-04" db="EMBL/GenBank/DDBJ databases">
        <authorList>
            <person name="Gilroy R."/>
        </authorList>
    </citation>
    <scope>NUCLEOTIDE SEQUENCE</scope>
    <source>
        <strain evidence="1">Gambia2-208</strain>
    </source>
</reference>
<dbReference type="Proteomes" id="UP000886851">
    <property type="component" value="Unassembled WGS sequence"/>
</dbReference>
<dbReference type="Gene3D" id="3.40.50.2020">
    <property type="match status" value="1"/>
</dbReference>
<dbReference type="AlphaFoldDB" id="A0A9D2CLK4"/>
<proteinExistence type="predicted"/>
<evidence type="ECO:0000313" key="1">
    <source>
        <dbReference type="EMBL" id="HIY88256.1"/>
    </source>
</evidence>
<accession>A0A9D2CLK4</accession>
<dbReference type="SUPFAM" id="SSF53271">
    <property type="entry name" value="PRTase-like"/>
    <property type="match status" value="1"/>
</dbReference>
<dbReference type="InterPro" id="IPR029057">
    <property type="entry name" value="PRTase-like"/>
</dbReference>
<evidence type="ECO:0000313" key="2">
    <source>
        <dbReference type="Proteomes" id="UP000886851"/>
    </source>
</evidence>